<dbReference type="SUPFAM" id="SSF53098">
    <property type="entry name" value="Ribonuclease H-like"/>
    <property type="match status" value="1"/>
</dbReference>
<comment type="function">
    <text evidence="5">Could be a nuclease involved in processing of the 5'-end of pre-16S rRNA.</text>
</comment>
<protein>
    <recommendedName>
        <fullName evidence="5">Putative pre-16S rRNA nuclease</fullName>
        <ecNumber evidence="5">3.1.-.-</ecNumber>
    </recommendedName>
</protein>
<dbReference type="EC" id="3.1.-.-" evidence="5"/>
<evidence type="ECO:0000256" key="4">
    <source>
        <dbReference type="ARBA" id="ARBA00022801"/>
    </source>
</evidence>
<comment type="subcellular location">
    <subcellularLocation>
        <location evidence="5">Cytoplasm</location>
    </subcellularLocation>
</comment>
<keyword evidence="3 5" id="KW-0540">Nuclease</keyword>
<evidence type="ECO:0000256" key="6">
    <source>
        <dbReference type="SAM" id="MobiDB-lite"/>
    </source>
</evidence>
<keyword evidence="1 5" id="KW-0963">Cytoplasm</keyword>
<dbReference type="Proteomes" id="UP000651156">
    <property type="component" value="Unassembled WGS sequence"/>
</dbReference>
<dbReference type="CDD" id="cd16964">
    <property type="entry name" value="YqgF"/>
    <property type="match status" value="1"/>
</dbReference>
<evidence type="ECO:0000256" key="1">
    <source>
        <dbReference type="ARBA" id="ARBA00022490"/>
    </source>
</evidence>
<evidence type="ECO:0000313" key="9">
    <source>
        <dbReference type="Proteomes" id="UP000651156"/>
    </source>
</evidence>
<evidence type="ECO:0000313" key="8">
    <source>
        <dbReference type="EMBL" id="MBE9190397.1"/>
    </source>
</evidence>
<reference evidence="8 9" key="1">
    <citation type="submission" date="2020-10" db="EMBL/GenBank/DDBJ databases">
        <authorList>
            <person name="Castelo-Branco R."/>
            <person name="Eusebio N."/>
            <person name="Adriana R."/>
            <person name="Vieira A."/>
            <person name="Brugerolle De Fraissinette N."/>
            <person name="Rezende De Castro R."/>
            <person name="Schneider M.P."/>
            <person name="Vasconcelos V."/>
            <person name="Leao P.N."/>
        </authorList>
    </citation>
    <scope>NUCLEOTIDE SEQUENCE [LARGE SCALE GENOMIC DNA]</scope>
    <source>
        <strain evidence="8 9">LEGE 06123</strain>
    </source>
</reference>
<comment type="similarity">
    <text evidence="5">Belongs to the YqgF HJR family.</text>
</comment>
<evidence type="ECO:0000259" key="7">
    <source>
        <dbReference type="SMART" id="SM00732"/>
    </source>
</evidence>
<dbReference type="Gene3D" id="3.30.420.140">
    <property type="entry name" value="YqgF/RNase H-like domain"/>
    <property type="match status" value="1"/>
</dbReference>
<dbReference type="EMBL" id="JADEWN010000016">
    <property type="protein sequence ID" value="MBE9190397.1"/>
    <property type="molecule type" value="Genomic_DNA"/>
</dbReference>
<keyword evidence="9" id="KW-1185">Reference proteome</keyword>
<feature type="region of interest" description="Disordered" evidence="6">
    <location>
        <begin position="1"/>
        <end position="24"/>
    </location>
</feature>
<dbReference type="PANTHER" id="PTHR33317">
    <property type="entry name" value="POLYNUCLEOTIDYL TRANSFERASE, RIBONUCLEASE H-LIKE SUPERFAMILY PROTEIN"/>
    <property type="match status" value="1"/>
</dbReference>
<keyword evidence="2 5" id="KW-0690">Ribosome biogenesis</keyword>
<dbReference type="InterPro" id="IPR005227">
    <property type="entry name" value="YqgF"/>
</dbReference>
<dbReference type="RefSeq" id="WP_193931581.1">
    <property type="nucleotide sequence ID" value="NZ_CAWPMZ010000034.1"/>
</dbReference>
<evidence type="ECO:0000256" key="3">
    <source>
        <dbReference type="ARBA" id="ARBA00022722"/>
    </source>
</evidence>
<organism evidence="8 9">
    <name type="scientific">Gloeocapsopsis crepidinum LEGE 06123</name>
    <dbReference type="NCBI Taxonomy" id="588587"/>
    <lineage>
        <taxon>Bacteria</taxon>
        <taxon>Bacillati</taxon>
        <taxon>Cyanobacteriota</taxon>
        <taxon>Cyanophyceae</taxon>
        <taxon>Oscillatoriophycideae</taxon>
        <taxon>Chroococcales</taxon>
        <taxon>Chroococcaceae</taxon>
        <taxon>Gloeocapsopsis</taxon>
    </lineage>
</organism>
<sequence length="181" mass="20089">MSKATQQQATDTHENPNSVVVSSQPKKQSFISALGLDIGRKRIGVAGCDGTGLIASGLTTIERKSFELDLAQLKRFAKERHVQILVVGLPYSMDGSLGKQAQEIQKLATRYAQALQLSLEYVDERLTSFQAEQLLHSQNISPSRNKGLIDRKAAALILQQWLDERRASLTAQRKSEKKLPF</sequence>
<dbReference type="SMART" id="SM00732">
    <property type="entry name" value="YqgFc"/>
    <property type="match status" value="1"/>
</dbReference>
<dbReference type="NCBIfam" id="TIGR00250">
    <property type="entry name" value="RNAse_H_YqgF"/>
    <property type="match status" value="1"/>
</dbReference>
<comment type="caution">
    <text evidence="8">The sequence shown here is derived from an EMBL/GenBank/DDBJ whole genome shotgun (WGS) entry which is preliminary data.</text>
</comment>
<evidence type="ECO:0000256" key="2">
    <source>
        <dbReference type="ARBA" id="ARBA00022517"/>
    </source>
</evidence>
<gene>
    <name evidence="8" type="primary">ruvX</name>
    <name evidence="8" type="ORF">IQ230_08495</name>
</gene>
<dbReference type="PANTHER" id="PTHR33317:SF4">
    <property type="entry name" value="POLYNUCLEOTIDYL TRANSFERASE, RIBONUCLEASE H-LIKE SUPERFAMILY PROTEIN"/>
    <property type="match status" value="1"/>
</dbReference>
<dbReference type="InterPro" id="IPR012337">
    <property type="entry name" value="RNaseH-like_sf"/>
</dbReference>
<accession>A0ABR9UQ37</accession>
<dbReference type="InterPro" id="IPR006641">
    <property type="entry name" value="YqgF/RNaseH-like_dom"/>
</dbReference>
<dbReference type="Pfam" id="PF03652">
    <property type="entry name" value="RuvX"/>
    <property type="match status" value="1"/>
</dbReference>
<feature type="compositionally biased region" description="Polar residues" evidence="6">
    <location>
        <begin position="1"/>
        <end position="10"/>
    </location>
</feature>
<name>A0ABR9UQ37_9CHRO</name>
<feature type="domain" description="YqgF/RNase H-like" evidence="7">
    <location>
        <begin position="31"/>
        <end position="131"/>
    </location>
</feature>
<dbReference type="HAMAP" id="MF_00651">
    <property type="entry name" value="Nuclease_YqgF"/>
    <property type="match status" value="1"/>
</dbReference>
<dbReference type="InterPro" id="IPR037027">
    <property type="entry name" value="YqgF/RNaseH-like_dom_sf"/>
</dbReference>
<proteinExistence type="inferred from homology"/>
<keyword evidence="4 5" id="KW-0378">Hydrolase</keyword>
<feature type="compositionally biased region" description="Low complexity" evidence="6">
    <location>
        <begin position="15"/>
        <end position="24"/>
    </location>
</feature>
<evidence type="ECO:0000256" key="5">
    <source>
        <dbReference type="HAMAP-Rule" id="MF_00651"/>
    </source>
</evidence>